<dbReference type="PRINTS" id="PR00171">
    <property type="entry name" value="SUGRTRNSPORT"/>
</dbReference>
<gene>
    <name evidence="13" type="primary">LOC100789745</name>
    <name evidence="12" type="ORF">GLYMA_13G088800</name>
</gene>
<dbReference type="InterPro" id="IPR036259">
    <property type="entry name" value="MFS_trans_sf"/>
</dbReference>
<dbReference type="Proteomes" id="UP000008827">
    <property type="component" value="Chromosome 13"/>
</dbReference>
<dbReference type="InterPro" id="IPR044778">
    <property type="entry name" value="MFS_STP/MST-like_plant"/>
</dbReference>
<dbReference type="EnsemblPlants" id="KRH18901">
    <property type="protein sequence ID" value="KRH18901"/>
    <property type="gene ID" value="GLYMA_13G088800"/>
</dbReference>
<evidence type="ECO:0000256" key="2">
    <source>
        <dbReference type="ARBA" id="ARBA00010992"/>
    </source>
</evidence>
<keyword evidence="6" id="KW-0769">Symport</keyword>
<dbReference type="HOGENOM" id="CLU_001265_30_5_1"/>
<feature type="domain" description="Major facilitator superfamily (MFS) profile" evidence="11">
    <location>
        <begin position="28"/>
        <end position="478"/>
    </location>
</feature>
<evidence type="ECO:0000256" key="1">
    <source>
        <dbReference type="ARBA" id="ARBA00004141"/>
    </source>
</evidence>
<comment type="similarity">
    <text evidence="2 9">Belongs to the major facilitator superfamily. Sugar transporter (TC 2.A.1.1) family.</text>
</comment>
<dbReference type="InterPro" id="IPR005829">
    <property type="entry name" value="Sugar_transporter_CS"/>
</dbReference>
<name>I1LVZ1_SOYBN</name>
<dbReference type="InterPro" id="IPR045262">
    <property type="entry name" value="STP/PLT_plant"/>
</dbReference>
<dbReference type="PANTHER" id="PTHR23500:SF44">
    <property type="entry name" value="SUGAR TRANSPORT PROTEIN 5"/>
    <property type="match status" value="1"/>
</dbReference>
<evidence type="ECO:0000256" key="8">
    <source>
        <dbReference type="ARBA" id="ARBA00023136"/>
    </source>
</evidence>
<dbReference type="SMR" id="I1LVZ1"/>
<dbReference type="Gramene" id="KRH18902">
    <property type="protein sequence ID" value="KRH18902"/>
    <property type="gene ID" value="GLYMA_13G088800"/>
</dbReference>
<feature type="transmembrane region" description="Helical" evidence="10">
    <location>
        <begin position="113"/>
        <end position="131"/>
    </location>
</feature>
<protein>
    <recommendedName>
        <fullName evidence="11">Major facilitator superfamily (MFS) profile domain-containing protein</fullName>
    </recommendedName>
</protein>
<keyword evidence="7 10" id="KW-1133">Transmembrane helix</keyword>
<dbReference type="eggNOG" id="KOG0254">
    <property type="taxonomic scope" value="Eukaryota"/>
</dbReference>
<dbReference type="CDD" id="cd17361">
    <property type="entry name" value="MFS_STP"/>
    <property type="match status" value="1"/>
</dbReference>
<keyword evidence="5 10" id="KW-0812">Transmembrane</keyword>
<dbReference type="PROSITE" id="PS00217">
    <property type="entry name" value="SUGAR_TRANSPORT_2"/>
    <property type="match status" value="1"/>
</dbReference>
<feature type="transmembrane region" description="Helical" evidence="10">
    <location>
        <begin position="388"/>
        <end position="412"/>
    </location>
</feature>
<keyword evidence="14" id="KW-1185">Reference proteome</keyword>
<feature type="transmembrane region" description="Helical" evidence="10">
    <location>
        <begin position="456"/>
        <end position="475"/>
    </location>
</feature>
<dbReference type="InterPro" id="IPR020846">
    <property type="entry name" value="MFS_dom"/>
</dbReference>
<dbReference type="KEGG" id="gmx:100789745"/>
<evidence type="ECO:0000256" key="3">
    <source>
        <dbReference type="ARBA" id="ARBA00022448"/>
    </source>
</evidence>
<dbReference type="PANTHER" id="PTHR23500">
    <property type="entry name" value="SOLUTE CARRIER FAMILY 2, FACILITATED GLUCOSE TRANSPORTER"/>
    <property type="match status" value="1"/>
</dbReference>
<evidence type="ECO:0000256" key="5">
    <source>
        <dbReference type="ARBA" id="ARBA00022692"/>
    </source>
</evidence>
<evidence type="ECO:0000256" key="6">
    <source>
        <dbReference type="ARBA" id="ARBA00022847"/>
    </source>
</evidence>
<feature type="transmembrane region" description="Helical" evidence="10">
    <location>
        <begin position="320"/>
        <end position="343"/>
    </location>
</feature>
<dbReference type="GO" id="GO:0016020">
    <property type="term" value="C:membrane"/>
    <property type="evidence" value="ECO:0007669"/>
    <property type="project" value="UniProtKB-SubCell"/>
</dbReference>
<dbReference type="EMBL" id="CM000846">
    <property type="protein sequence ID" value="KRH18901.1"/>
    <property type="molecule type" value="Genomic_DNA"/>
</dbReference>
<dbReference type="GO" id="GO:0015145">
    <property type="term" value="F:monosaccharide transmembrane transporter activity"/>
    <property type="evidence" value="ECO:0007669"/>
    <property type="project" value="InterPro"/>
</dbReference>
<organism evidence="12">
    <name type="scientific">Glycine max</name>
    <name type="common">Soybean</name>
    <name type="synonym">Glycine hispida</name>
    <dbReference type="NCBI Taxonomy" id="3847"/>
    <lineage>
        <taxon>Eukaryota</taxon>
        <taxon>Viridiplantae</taxon>
        <taxon>Streptophyta</taxon>
        <taxon>Embryophyta</taxon>
        <taxon>Tracheophyta</taxon>
        <taxon>Spermatophyta</taxon>
        <taxon>Magnoliopsida</taxon>
        <taxon>eudicotyledons</taxon>
        <taxon>Gunneridae</taxon>
        <taxon>Pentapetalae</taxon>
        <taxon>rosids</taxon>
        <taxon>fabids</taxon>
        <taxon>Fabales</taxon>
        <taxon>Fabaceae</taxon>
        <taxon>Papilionoideae</taxon>
        <taxon>50 kb inversion clade</taxon>
        <taxon>NPAAA clade</taxon>
        <taxon>indigoferoid/millettioid clade</taxon>
        <taxon>Phaseoleae</taxon>
        <taxon>Glycine</taxon>
        <taxon>Glycine subgen. Soja</taxon>
    </lineage>
</organism>
<evidence type="ECO:0000313" key="13">
    <source>
        <dbReference type="EnsemblPlants" id="KRH18901"/>
    </source>
</evidence>
<evidence type="ECO:0000313" key="12">
    <source>
        <dbReference type="EMBL" id="KRH18902.1"/>
    </source>
</evidence>
<dbReference type="OMA" id="RISYRTW"/>
<dbReference type="Gene3D" id="1.20.1250.20">
    <property type="entry name" value="MFS general substrate transporter like domains"/>
    <property type="match status" value="1"/>
</dbReference>
<sequence length="502" mass="54205">MAVEGIAVDASSANNGFNGKITLSVVLTCIVAASSGLIFGYDLGITGGVTTMKPFLEKFFPTVLKNATSAKTNMYCVYDDQLLTLFTSSLFLAGLFSSLLASHVTMALGRRNTMIFGGCIFFAGGAINAAAENIAMLILGRILLGIGVGFTNQATPVYLSEMAPAKWRGAFNTGFQLFNNMGVVAANCINFGTAPHPWGWRMSLGLATVPAAIMTIGALLIPDSPSSLVERNHINQARNALRKVRGPTADVESELQYMIQSSQVSKDMERESFVAIFERRYRPQLVMALAIPLSQQLSGISIVAFYAPNLFQSVVIGNNSALLSAVVLGLVNLGSTLVSTVVVDRLGRRVLFIVGGIQMLVCMISAAVVLAMGSGVNGTEQISKGNAIAVLVLLCFYTAGFAWSWGPLCWLIPSEIFPMKIRSTGQSIAIAVQFLATFVLSQTFLTMLCHFKFGAFLFYAGWLALSTIFVILFLPETRGISLDSMYAIWGKHWYWRRFVVEG</sequence>
<dbReference type="RefSeq" id="XP_003543762.1">
    <property type="nucleotide sequence ID" value="XM_003543714.5"/>
</dbReference>
<feature type="transmembrane region" description="Helical" evidence="10">
    <location>
        <begin position="350"/>
        <end position="376"/>
    </location>
</feature>
<dbReference type="SUPFAM" id="SSF103473">
    <property type="entry name" value="MFS general substrate transporter"/>
    <property type="match status" value="1"/>
</dbReference>
<dbReference type="FunFam" id="1.20.1250.20:FF:000002">
    <property type="entry name" value="Sugar transport protein 13"/>
    <property type="match status" value="1"/>
</dbReference>
<dbReference type="EMBL" id="CM000846">
    <property type="protein sequence ID" value="KRH18902.1"/>
    <property type="molecule type" value="Genomic_DNA"/>
</dbReference>
<keyword evidence="8 10" id="KW-0472">Membrane</keyword>
<dbReference type="PaxDb" id="3847-GLYMA13G01860.1"/>
<accession>I1LVZ1</accession>
<evidence type="ECO:0000256" key="7">
    <source>
        <dbReference type="ARBA" id="ARBA00022989"/>
    </source>
</evidence>
<dbReference type="EnsemblPlants" id="KRH18902">
    <property type="protein sequence ID" value="KRH18902"/>
    <property type="gene ID" value="GLYMA_13G088800"/>
</dbReference>
<evidence type="ECO:0000313" key="14">
    <source>
        <dbReference type="Proteomes" id="UP000008827"/>
    </source>
</evidence>
<dbReference type="InterPro" id="IPR003663">
    <property type="entry name" value="Sugar/inositol_transpt"/>
</dbReference>
<proteinExistence type="inferred from homology"/>
<evidence type="ECO:0000256" key="10">
    <source>
        <dbReference type="SAM" id="Phobius"/>
    </source>
</evidence>
<evidence type="ECO:0000259" key="11">
    <source>
        <dbReference type="PROSITE" id="PS50850"/>
    </source>
</evidence>
<dbReference type="Pfam" id="PF00083">
    <property type="entry name" value="Sugar_tr"/>
    <property type="match status" value="1"/>
</dbReference>
<evidence type="ECO:0000256" key="4">
    <source>
        <dbReference type="ARBA" id="ARBA00022597"/>
    </source>
</evidence>
<feature type="transmembrane region" description="Helical" evidence="10">
    <location>
        <begin position="82"/>
        <end position="101"/>
    </location>
</feature>
<dbReference type="OrthoDB" id="5296287at2759"/>
<dbReference type="AlphaFoldDB" id="I1LVZ1"/>
<dbReference type="NCBIfam" id="TIGR00879">
    <property type="entry name" value="SP"/>
    <property type="match status" value="1"/>
</dbReference>
<comment type="subcellular location">
    <subcellularLocation>
        <location evidence="1">Membrane</location>
        <topology evidence="1">Multi-pass membrane protein</topology>
    </subcellularLocation>
</comment>
<dbReference type="GO" id="GO:0015293">
    <property type="term" value="F:symporter activity"/>
    <property type="evidence" value="ECO:0007669"/>
    <property type="project" value="UniProtKB-KW"/>
</dbReference>
<keyword evidence="3 9" id="KW-0813">Transport</keyword>
<feature type="transmembrane region" description="Helical" evidence="10">
    <location>
        <begin position="285"/>
        <end position="308"/>
    </location>
</feature>
<reference evidence="12 13" key="1">
    <citation type="journal article" date="2010" name="Nature">
        <title>Genome sequence of the palaeopolyploid soybean.</title>
        <authorList>
            <person name="Schmutz J."/>
            <person name="Cannon S.B."/>
            <person name="Schlueter J."/>
            <person name="Ma J."/>
            <person name="Mitros T."/>
            <person name="Nelson W."/>
            <person name="Hyten D.L."/>
            <person name="Song Q."/>
            <person name="Thelen J.J."/>
            <person name="Cheng J."/>
            <person name="Xu D."/>
            <person name="Hellsten U."/>
            <person name="May G.D."/>
            <person name="Yu Y."/>
            <person name="Sakurai T."/>
            <person name="Umezawa T."/>
            <person name="Bhattacharyya M.K."/>
            <person name="Sandhu D."/>
            <person name="Valliyodan B."/>
            <person name="Lindquist E."/>
            <person name="Peto M."/>
            <person name="Grant D."/>
            <person name="Shu S."/>
            <person name="Goodstein D."/>
            <person name="Barry K."/>
            <person name="Futrell-Griggs M."/>
            <person name="Abernathy B."/>
            <person name="Du J."/>
            <person name="Tian Z."/>
            <person name="Zhu L."/>
            <person name="Gill N."/>
            <person name="Joshi T."/>
            <person name="Libault M."/>
            <person name="Sethuraman A."/>
            <person name="Zhang X.-C."/>
            <person name="Shinozaki K."/>
            <person name="Nguyen H.T."/>
            <person name="Wing R.A."/>
            <person name="Cregan P."/>
            <person name="Specht J."/>
            <person name="Grimwood J."/>
            <person name="Rokhsar D."/>
            <person name="Stacey G."/>
            <person name="Shoemaker R.C."/>
            <person name="Jackson S.A."/>
        </authorList>
    </citation>
    <scope>NUCLEOTIDE SEQUENCE</scope>
    <source>
        <strain evidence="13">cv. Williams 82</strain>
        <tissue evidence="12">Callus</tissue>
    </source>
</reference>
<dbReference type="PROSITE" id="PS50850">
    <property type="entry name" value="MFS"/>
    <property type="match status" value="1"/>
</dbReference>
<feature type="transmembrane region" description="Helical" evidence="10">
    <location>
        <begin position="21"/>
        <end position="41"/>
    </location>
</feature>
<dbReference type="GeneID" id="100789745"/>
<reference evidence="12" key="3">
    <citation type="submission" date="2018-07" db="EMBL/GenBank/DDBJ databases">
        <title>WGS assembly of Glycine max.</title>
        <authorList>
            <person name="Schmutz J."/>
            <person name="Cannon S."/>
            <person name="Schlueter J."/>
            <person name="Ma J."/>
            <person name="Mitros T."/>
            <person name="Nelson W."/>
            <person name="Hyten D."/>
            <person name="Song Q."/>
            <person name="Thelen J."/>
            <person name="Cheng J."/>
            <person name="Xu D."/>
            <person name="Hellsten U."/>
            <person name="May G."/>
            <person name="Yu Y."/>
            <person name="Sakurai T."/>
            <person name="Umezawa T."/>
            <person name="Bhattacharyya M."/>
            <person name="Sandhu D."/>
            <person name="Valliyodan B."/>
            <person name="Lindquist E."/>
            <person name="Peto M."/>
            <person name="Grant D."/>
            <person name="Shu S."/>
            <person name="Goodstein D."/>
            <person name="Barry K."/>
            <person name="Futrell-Griggs M."/>
            <person name="Abernathy B."/>
            <person name="Du J."/>
            <person name="Tian Z."/>
            <person name="Zhu L."/>
            <person name="Gill N."/>
            <person name="Joshi T."/>
            <person name="Libault M."/>
            <person name="Sethuraman A."/>
            <person name="Zhang X."/>
            <person name="Shinozaki K."/>
            <person name="Nguyen H."/>
            <person name="Wing R."/>
            <person name="Cregan P."/>
            <person name="Specht J."/>
            <person name="Grimwood J."/>
            <person name="Rokhsar D."/>
            <person name="Stacey G."/>
            <person name="Shoemaker R."/>
            <person name="Jackson S."/>
        </authorList>
    </citation>
    <scope>NUCLEOTIDE SEQUENCE</scope>
    <source>
        <tissue evidence="12">Callus</tissue>
    </source>
</reference>
<keyword evidence="4" id="KW-0762">Sugar transport</keyword>
<feature type="transmembrane region" description="Helical" evidence="10">
    <location>
        <begin position="424"/>
        <end position="444"/>
    </location>
</feature>
<evidence type="ECO:0000256" key="9">
    <source>
        <dbReference type="RuleBase" id="RU003346"/>
    </source>
</evidence>
<dbReference type="Gramene" id="KRH18901">
    <property type="protein sequence ID" value="KRH18901"/>
    <property type="gene ID" value="GLYMA_13G088800"/>
</dbReference>
<dbReference type="InterPro" id="IPR005828">
    <property type="entry name" value="MFS_sugar_transport-like"/>
</dbReference>
<reference evidence="13" key="2">
    <citation type="submission" date="2018-02" db="UniProtKB">
        <authorList>
            <consortium name="EnsemblPlants"/>
        </authorList>
    </citation>
    <scope>IDENTIFICATION</scope>
    <source>
        <strain evidence="13">Williams 82</strain>
    </source>
</reference>
<feature type="transmembrane region" description="Helical" evidence="10">
    <location>
        <begin position="198"/>
        <end position="221"/>
    </location>
</feature>